<dbReference type="RefSeq" id="WP_344950752.1">
    <property type="nucleotide sequence ID" value="NZ_BAAAZR010000040.1"/>
</dbReference>
<protein>
    <recommendedName>
        <fullName evidence="4">Mce-associated membrane protein</fullName>
    </recommendedName>
</protein>
<gene>
    <name evidence="2" type="ORF">GCM10022226_70750</name>
</gene>
<keyword evidence="3" id="KW-1185">Reference proteome</keyword>
<reference evidence="3" key="1">
    <citation type="journal article" date="2019" name="Int. J. Syst. Evol. Microbiol.">
        <title>The Global Catalogue of Microorganisms (GCM) 10K type strain sequencing project: providing services to taxonomists for standard genome sequencing and annotation.</title>
        <authorList>
            <consortium name="The Broad Institute Genomics Platform"/>
            <consortium name="The Broad Institute Genome Sequencing Center for Infectious Disease"/>
            <person name="Wu L."/>
            <person name="Ma J."/>
        </authorList>
    </citation>
    <scope>NUCLEOTIDE SEQUENCE [LARGE SCALE GENOMIC DNA]</scope>
    <source>
        <strain evidence="3">JCM 16908</strain>
    </source>
</reference>
<accession>A0ABP7JAD1</accession>
<comment type="caution">
    <text evidence="2">The sequence shown here is derived from an EMBL/GenBank/DDBJ whole genome shotgun (WGS) entry which is preliminary data.</text>
</comment>
<organism evidence="2 3">
    <name type="scientific">Sphaerisporangium flaviroseum</name>
    <dbReference type="NCBI Taxonomy" id="509199"/>
    <lineage>
        <taxon>Bacteria</taxon>
        <taxon>Bacillati</taxon>
        <taxon>Actinomycetota</taxon>
        <taxon>Actinomycetes</taxon>
        <taxon>Streptosporangiales</taxon>
        <taxon>Streptosporangiaceae</taxon>
        <taxon>Sphaerisporangium</taxon>
    </lineage>
</organism>
<sequence>MVQVNDRRGLVFAGVVVALAAVGIYLSMRPASGGSDGVEPSGRVAVVSSAPVPQASSSQGASTAPSITPGSFDIYSYLPLSKEQIAQAADVAQRFTASYATFRYDEDPVSFAERLKGFTTTDLGVILARDVTTPATVEQNRADEVISQGSATLKSIRDISKGSVVVVVTAVQRITAKSGPQERRADYAITLTQVGTDWRVFDMQPADAGQDGDTGDGTTQ</sequence>
<name>A0ABP7JAD1_9ACTN</name>
<keyword evidence="1" id="KW-1133">Transmembrane helix</keyword>
<proteinExistence type="predicted"/>
<evidence type="ECO:0000256" key="1">
    <source>
        <dbReference type="SAM" id="Phobius"/>
    </source>
</evidence>
<keyword evidence="1" id="KW-0812">Transmembrane</keyword>
<feature type="transmembrane region" description="Helical" evidence="1">
    <location>
        <begin position="9"/>
        <end position="28"/>
    </location>
</feature>
<dbReference type="EMBL" id="BAAAZR010000040">
    <property type="protein sequence ID" value="GAA3838323.1"/>
    <property type="molecule type" value="Genomic_DNA"/>
</dbReference>
<evidence type="ECO:0000313" key="3">
    <source>
        <dbReference type="Proteomes" id="UP001500888"/>
    </source>
</evidence>
<evidence type="ECO:0008006" key="4">
    <source>
        <dbReference type="Google" id="ProtNLM"/>
    </source>
</evidence>
<keyword evidence="1" id="KW-0472">Membrane</keyword>
<dbReference type="Proteomes" id="UP001500888">
    <property type="component" value="Unassembled WGS sequence"/>
</dbReference>
<evidence type="ECO:0000313" key="2">
    <source>
        <dbReference type="EMBL" id="GAA3838323.1"/>
    </source>
</evidence>